<accession>A0A8K0CEX2</accession>
<dbReference type="EMBL" id="VTPC01090453">
    <property type="protein sequence ID" value="KAF2883278.1"/>
    <property type="molecule type" value="Genomic_DNA"/>
</dbReference>
<comment type="caution">
    <text evidence="3">The sequence shown here is derived from an EMBL/GenBank/DDBJ whole genome shotgun (WGS) entry which is preliminary data.</text>
</comment>
<dbReference type="Pfam" id="PF20700">
    <property type="entry name" value="Mutator"/>
    <property type="match status" value="2"/>
</dbReference>
<keyword evidence="4" id="KW-1185">Reference proteome</keyword>
<proteinExistence type="predicted"/>
<gene>
    <name evidence="3" type="ORF">ILUMI_22896</name>
</gene>
<feature type="region of interest" description="Disordered" evidence="1">
    <location>
        <begin position="24"/>
        <end position="58"/>
    </location>
</feature>
<feature type="domain" description="Mutator-like transposase" evidence="2">
    <location>
        <begin position="159"/>
        <end position="243"/>
    </location>
</feature>
<evidence type="ECO:0000259" key="2">
    <source>
        <dbReference type="Pfam" id="PF20700"/>
    </source>
</evidence>
<reference evidence="3" key="1">
    <citation type="submission" date="2019-08" db="EMBL/GenBank/DDBJ databases">
        <title>The genome of the North American firefly Photinus pyralis.</title>
        <authorList>
            <consortium name="Photinus pyralis genome working group"/>
            <person name="Fallon T.R."/>
            <person name="Sander Lower S.E."/>
            <person name="Weng J.-K."/>
        </authorList>
    </citation>
    <scope>NUCLEOTIDE SEQUENCE</scope>
    <source>
        <strain evidence="3">TRF0915ILg1</strain>
        <tissue evidence="3">Whole body</tissue>
    </source>
</reference>
<evidence type="ECO:0000256" key="1">
    <source>
        <dbReference type="SAM" id="MobiDB-lite"/>
    </source>
</evidence>
<protein>
    <recommendedName>
        <fullName evidence="2">Mutator-like transposase domain-containing protein</fullName>
    </recommendedName>
</protein>
<dbReference type="OrthoDB" id="6431392at2759"/>
<dbReference type="InterPro" id="IPR049012">
    <property type="entry name" value="Mutator_transp_dom"/>
</dbReference>
<feature type="compositionally biased region" description="Low complexity" evidence="1">
    <location>
        <begin position="27"/>
        <end position="39"/>
    </location>
</feature>
<dbReference type="Proteomes" id="UP000801492">
    <property type="component" value="Unassembled WGS sequence"/>
</dbReference>
<evidence type="ECO:0000313" key="4">
    <source>
        <dbReference type="Proteomes" id="UP000801492"/>
    </source>
</evidence>
<dbReference type="AlphaFoldDB" id="A0A8K0CEX2"/>
<name>A0A8K0CEX2_IGNLU</name>
<sequence>MELEIQGALFMRCAQRDITVARKKESSVSTATEISTSEATDTRLEEMPAPSSSFVQDRPLPNFLENAEDEIQQDTTIPDSEPEEHLPTGRRIFDVAHLFRQLFSSGKHEPFDCDLSYTYVVKEVRKGLRSSFELKCKMCGIQKTISSESDTSEELGSFEEIAALINMPMMAYETYNRHQQRVIDVKHETAWQTMEDAGKEEAALARQLGEVDKNQIPCITVIANGAWSKRSYNVNYDALSGVIRKDTELWKTIMLPRLKIFYFNCLLPELIDPRKKRGLTIRNAPQDTIRDYSELKSY</sequence>
<feature type="domain" description="Mutator-like transposase" evidence="2">
    <location>
        <begin position="89"/>
        <end position="151"/>
    </location>
</feature>
<evidence type="ECO:0000313" key="3">
    <source>
        <dbReference type="EMBL" id="KAF2883278.1"/>
    </source>
</evidence>
<organism evidence="3 4">
    <name type="scientific">Ignelater luminosus</name>
    <name type="common">Cucubano</name>
    <name type="synonym">Pyrophorus luminosus</name>
    <dbReference type="NCBI Taxonomy" id="2038154"/>
    <lineage>
        <taxon>Eukaryota</taxon>
        <taxon>Metazoa</taxon>
        <taxon>Ecdysozoa</taxon>
        <taxon>Arthropoda</taxon>
        <taxon>Hexapoda</taxon>
        <taxon>Insecta</taxon>
        <taxon>Pterygota</taxon>
        <taxon>Neoptera</taxon>
        <taxon>Endopterygota</taxon>
        <taxon>Coleoptera</taxon>
        <taxon>Polyphaga</taxon>
        <taxon>Elateriformia</taxon>
        <taxon>Elateroidea</taxon>
        <taxon>Elateridae</taxon>
        <taxon>Agrypninae</taxon>
        <taxon>Pyrophorini</taxon>
        <taxon>Ignelater</taxon>
    </lineage>
</organism>